<keyword evidence="3" id="KW-1185">Reference proteome</keyword>
<dbReference type="GeneID" id="54464816"/>
<evidence type="ECO:0000256" key="1">
    <source>
        <dbReference type="SAM" id="MobiDB-lite"/>
    </source>
</evidence>
<reference evidence="4" key="3">
    <citation type="submission" date="2025-04" db="UniProtKB">
        <authorList>
            <consortium name="RefSeq"/>
        </authorList>
    </citation>
    <scope>IDENTIFICATION</scope>
    <source>
        <strain evidence="4">CBS 304.34</strain>
    </source>
</reference>
<protein>
    <submittedName>
        <fullName evidence="2 4">Uncharacterized protein</fullName>
    </submittedName>
</protein>
<organism evidence="2">
    <name type="scientific">Mytilinidion resinicola</name>
    <dbReference type="NCBI Taxonomy" id="574789"/>
    <lineage>
        <taxon>Eukaryota</taxon>
        <taxon>Fungi</taxon>
        <taxon>Dikarya</taxon>
        <taxon>Ascomycota</taxon>
        <taxon>Pezizomycotina</taxon>
        <taxon>Dothideomycetes</taxon>
        <taxon>Pleosporomycetidae</taxon>
        <taxon>Mytilinidiales</taxon>
        <taxon>Mytilinidiaceae</taxon>
        <taxon>Mytilinidion</taxon>
    </lineage>
</organism>
<dbReference type="Proteomes" id="UP000504636">
    <property type="component" value="Unplaced"/>
</dbReference>
<reference evidence="2 4" key="1">
    <citation type="journal article" date="2020" name="Stud. Mycol.">
        <title>101 Dothideomycetes genomes: a test case for predicting lifestyles and emergence of pathogens.</title>
        <authorList>
            <person name="Haridas S."/>
            <person name="Albert R."/>
            <person name="Binder M."/>
            <person name="Bloem J."/>
            <person name="Labutti K."/>
            <person name="Salamov A."/>
            <person name="Andreopoulos B."/>
            <person name="Baker S."/>
            <person name="Barry K."/>
            <person name="Bills G."/>
            <person name="Bluhm B."/>
            <person name="Cannon C."/>
            <person name="Castanera R."/>
            <person name="Culley D."/>
            <person name="Daum C."/>
            <person name="Ezra D."/>
            <person name="Gonzalez J."/>
            <person name="Henrissat B."/>
            <person name="Kuo A."/>
            <person name="Liang C."/>
            <person name="Lipzen A."/>
            <person name="Lutzoni F."/>
            <person name="Magnuson J."/>
            <person name="Mondo S."/>
            <person name="Nolan M."/>
            <person name="Ohm R."/>
            <person name="Pangilinan J."/>
            <person name="Park H.-J."/>
            <person name="Ramirez L."/>
            <person name="Alfaro M."/>
            <person name="Sun H."/>
            <person name="Tritt A."/>
            <person name="Yoshinaga Y."/>
            <person name="Zwiers L.-H."/>
            <person name="Turgeon B."/>
            <person name="Goodwin S."/>
            <person name="Spatafora J."/>
            <person name="Crous P."/>
            <person name="Grigoriev I."/>
        </authorList>
    </citation>
    <scope>NUCLEOTIDE SEQUENCE</scope>
    <source>
        <strain evidence="2 4">CBS 304.34</strain>
    </source>
</reference>
<evidence type="ECO:0000313" key="2">
    <source>
        <dbReference type="EMBL" id="KAF2804019.1"/>
    </source>
</evidence>
<sequence>MPIFSKVKNAKKAADQHKRASKTQAETKSTPAPYRHVPTHAAQDSLSCAPHRWSAQETRQKIAAAHQQKRFNMSNKAVSYSRDSVIASKGHKIYQPRSPYHYNGPAPPVMNSHVGRLANATPIMPALVPRSPLSSTFTEVEEETLQMPPPICATTKGLPQQTHAMDFNQKPPQSTNFSRKSHIVNELVLPPPKRDVARQTTPPLPATSTKVPKRRNWFRKRQQIVAK</sequence>
<dbReference type="AlphaFoldDB" id="A0A6A6Y5W6"/>
<dbReference type="OrthoDB" id="5225441at2759"/>
<name>A0A6A6Y5W6_9PEZI</name>
<accession>A0A6A6Y5W6</accession>
<evidence type="ECO:0000313" key="3">
    <source>
        <dbReference type="Proteomes" id="UP000504636"/>
    </source>
</evidence>
<gene>
    <name evidence="2 4" type="ORF">BDZ99DRAFT_502844</name>
</gene>
<feature type="compositionally biased region" description="Basic residues" evidence="1">
    <location>
        <begin position="211"/>
        <end position="227"/>
    </location>
</feature>
<feature type="region of interest" description="Disordered" evidence="1">
    <location>
        <begin position="1"/>
        <end position="45"/>
    </location>
</feature>
<dbReference type="RefSeq" id="XP_033570983.1">
    <property type="nucleotide sequence ID" value="XM_033723923.1"/>
</dbReference>
<reference evidence="4" key="2">
    <citation type="submission" date="2020-04" db="EMBL/GenBank/DDBJ databases">
        <authorList>
            <consortium name="NCBI Genome Project"/>
        </authorList>
    </citation>
    <scope>NUCLEOTIDE SEQUENCE</scope>
    <source>
        <strain evidence="4">CBS 304.34</strain>
    </source>
</reference>
<evidence type="ECO:0000313" key="4">
    <source>
        <dbReference type="RefSeq" id="XP_033570983.1"/>
    </source>
</evidence>
<feature type="compositionally biased region" description="Polar residues" evidence="1">
    <location>
        <begin position="198"/>
        <end position="210"/>
    </location>
</feature>
<dbReference type="EMBL" id="MU003715">
    <property type="protein sequence ID" value="KAF2804019.1"/>
    <property type="molecule type" value="Genomic_DNA"/>
</dbReference>
<proteinExistence type="predicted"/>
<feature type="region of interest" description="Disordered" evidence="1">
    <location>
        <begin position="189"/>
        <end position="227"/>
    </location>
</feature>